<dbReference type="InterPro" id="IPR029058">
    <property type="entry name" value="AB_hydrolase_fold"/>
</dbReference>
<dbReference type="PANTHER" id="PTHR11802">
    <property type="entry name" value="SERINE PROTEASE FAMILY S10 SERINE CARBOXYPEPTIDASE"/>
    <property type="match status" value="1"/>
</dbReference>
<dbReference type="InterPro" id="IPR001563">
    <property type="entry name" value="Peptidase_S10"/>
</dbReference>
<evidence type="ECO:0000256" key="2">
    <source>
        <dbReference type="RuleBase" id="RU361156"/>
    </source>
</evidence>
<keyword evidence="2" id="KW-0378">Hydrolase</keyword>
<name>A0A7S3H9X1_9STRA</name>
<dbReference type="InterPro" id="IPR018202">
    <property type="entry name" value="Ser_caboxypep_ser_AS"/>
</dbReference>
<dbReference type="EMBL" id="HBIC01035447">
    <property type="protein sequence ID" value="CAE0289307.1"/>
    <property type="molecule type" value="Transcribed_RNA"/>
</dbReference>
<proteinExistence type="inferred from homology"/>
<evidence type="ECO:0000256" key="1">
    <source>
        <dbReference type="ARBA" id="ARBA00009431"/>
    </source>
</evidence>
<dbReference type="GO" id="GO:0006508">
    <property type="term" value="P:proteolysis"/>
    <property type="evidence" value="ECO:0007669"/>
    <property type="project" value="UniProtKB-KW"/>
</dbReference>
<sequence>MLFAFICVLATLAIASGAVEKDRVTKLPGFVGDLPSTHYSGYIPTGNLSGVKGQLHYWLIESTNNPSTDPIVLWLNGGPGSSSLIGLLTENGQIVTNDDSLTNEVDGVPQVFLNPYSWSSLANVIYLESPKGVGFSYCEGATKTSECVNTDESTAQDAYEFLVNFFAAFPEYKSNKFYITGESYAGIYIPMLIQQIDADPLSAKLNFVGAAIGNGCWGNTVGTCAFSSAQAQQISADFYYGHGMYSQELRARIDAACGSFEKLSPKCVKVLSEMETQIGNFDVYNIYDECGKDDRRRNLAQSADGKTGLSAVRDVLSARSVNVETKDSFKVSAGYTQALNDYMCGAETAMDAWLAEPSVVAALHVTAGTPGMKYDKTATDLLPLYSELINKHQILIYSGDTDGCVPYVGTEAWTRGLNFTVTNDWHQWLAQPDTEHALHKAGYAVTFDKFQFITINGAGHMVPQFQPGFALTMFKKFLNNEIF</sequence>
<dbReference type="PROSITE" id="PS00560">
    <property type="entry name" value="CARBOXYPEPT_SER_HIS"/>
    <property type="match status" value="1"/>
</dbReference>
<dbReference type="PANTHER" id="PTHR11802:SF201">
    <property type="entry name" value="CARBOXYPEPTIDASE"/>
    <property type="match status" value="1"/>
</dbReference>
<dbReference type="Gene3D" id="3.40.50.1820">
    <property type="entry name" value="alpha/beta hydrolase"/>
    <property type="match status" value="1"/>
</dbReference>
<dbReference type="Gene3D" id="3.40.50.12670">
    <property type="match status" value="1"/>
</dbReference>
<dbReference type="AlphaFoldDB" id="A0A7S3H9X1"/>
<keyword evidence="2" id="KW-0732">Signal</keyword>
<comment type="similarity">
    <text evidence="1 2">Belongs to the peptidase S10 family.</text>
</comment>
<keyword evidence="2" id="KW-0121">Carboxypeptidase</keyword>
<gene>
    <name evidence="3" type="ORF">SELO1098_LOCUS18150</name>
</gene>
<dbReference type="Pfam" id="PF00450">
    <property type="entry name" value="Peptidase_S10"/>
    <property type="match status" value="1"/>
</dbReference>
<evidence type="ECO:0000313" key="3">
    <source>
        <dbReference type="EMBL" id="CAE0289307.1"/>
    </source>
</evidence>
<feature type="chain" id="PRO_5031611431" description="Carboxypeptidase" evidence="2">
    <location>
        <begin position="18"/>
        <end position="483"/>
    </location>
</feature>
<dbReference type="EC" id="3.4.16.-" evidence="2"/>
<accession>A0A7S3H9X1</accession>
<dbReference type="SUPFAM" id="SSF53474">
    <property type="entry name" value="alpha/beta-Hydrolases"/>
    <property type="match status" value="1"/>
</dbReference>
<organism evidence="3">
    <name type="scientific">Spumella elongata</name>
    <dbReference type="NCBI Taxonomy" id="89044"/>
    <lineage>
        <taxon>Eukaryota</taxon>
        <taxon>Sar</taxon>
        <taxon>Stramenopiles</taxon>
        <taxon>Ochrophyta</taxon>
        <taxon>Chrysophyceae</taxon>
        <taxon>Chromulinales</taxon>
        <taxon>Chromulinaceae</taxon>
        <taxon>Spumella</taxon>
    </lineage>
</organism>
<reference evidence="3" key="1">
    <citation type="submission" date="2021-01" db="EMBL/GenBank/DDBJ databases">
        <authorList>
            <person name="Corre E."/>
            <person name="Pelletier E."/>
            <person name="Niang G."/>
            <person name="Scheremetjew M."/>
            <person name="Finn R."/>
            <person name="Kale V."/>
            <person name="Holt S."/>
            <person name="Cochrane G."/>
            <person name="Meng A."/>
            <person name="Brown T."/>
            <person name="Cohen L."/>
        </authorList>
    </citation>
    <scope>NUCLEOTIDE SEQUENCE</scope>
    <source>
        <strain evidence="3">CCAP 955/1</strain>
    </source>
</reference>
<dbReference type="PROSITE" id="PS00131">
    <property type="entry name" value="CARBOXYPEPT_SER_SER"/>
    <property type="match status" value="1"/>
</dbReference>
<feature type="signal peptide" evidence="2">
    <location>
        <begin position="1"/>
        <end position="17"/>
    </location>
</feature>
<dbReference type="GO" id="GO:0004185">
    <property type="term" value="F:serine-type carboxypeptidase activity"/>
    <property type="evidence" value="ECO:0007669"/>
    <property type="project" value="UniProtKB-UniRule"/>
</dbReference>
<keyword evidence="2" id="KW-0645">Protease</keyword>
<protein>
    <recommendedName>
        <fullName evidence="2">Carboxypeptidase</fullName>
        <ecNumber evidence="2">3.4.16.-</ecNumber>
    </recommendedName>
</protein>
<dbReference type="PRINTS" id="PR00724">
    <property type="entry name" value="CRBOXYPTASEC"/>
</dbReference>
<dbReference type="InterPro" id="IPR033124">
    <property type="entry name" value="Ser_caboxypep_his_AS"/>
</dbReference>